<dbReference type="Pfam" id="PF00239">
    <property type="entry name" value="Resolvase"/>
    <property type="match status" value="1"/>
</dbReference>
<dbReference type="PROSITE" id="PS00398">
    <property type="entry name" value="RECOMBINASES_2"/>
    <property type="match status" value="1"/>
</dbReference>
<dbReference type="GO" id="GO:0003677">
    <property type="term" value="F:DNA binding"/>
    <property type="evidence" value="ECO:0007669"/>
    <property type="project" value="UniProtKB-KW"/>
</dbReference>
<dbReference type="InterPro" id="IPR036162">
    <property type="entry name" value="Resolvase-like_N_sf"/>
</dbReference>
<keyword evidence="2" id="KW-0229">DNA integration</keyword>
<evidence type="ECO:0000313" key="8">
    <source>
        <dbReference type="EMBL" id="GEB03372.1"/>
    </source>
</evidence>
<reference evidence="8 9" key="1">
    <citation type="submission" date="2019-06" db="EMBL/GenBank/DDBJ databases">
        <title>Whole genome shotgun sequence of Gluconobacter roseus NBRC 3990.</title>
        <authorList>
            <person name="Hosoyama A."/>
            <person name="Uohara A."/>
            <person name="Ohji S."/>
            <person name="Ichikawa N."/>
        </authorList>
    </citation>
    <scope>NUCLEOTIDE SEQUENCE [LARGE SCALE GENOMIC DNA]</scope>
    <source>
        <strain evidence="8 9">NBRC 3990</strain>
    </source>
</reference>
<feature type="domain" description="Resolvase/invertase-type recombinase catalytic" evidence="7">
    <location>
        <begin position="18"/>
        <end position="162"/>
    </location>
</feature>
<evidence type="ECO:0000256" key="4">
    <source>
        <dbReference type="ARBA" id="ARBA00023172"/>
    </source>
</evidence>
<sequence length="224" mass="25518">MVQSVFEIKKNIINPRKIARVYLRVSTEEQDLRRQERIIEDARAAGCYIAAVYREKASGARPDRPELMRMISDLQPGELIIAEKMDRISRLPLADADQLVQSIRQRGAKLSVPGLVDLSEVVSESEGIARIVLEAMQDMLLRLSLQMAREDYEDRRERQKQGIENAKASGRYKGRKPNVKIHEQIIALRRSGSSILETARQLGCSPSHVKKISVKYRKTNIEPL</sequence>
<dbReference type="AlphaFoldDB" id="A0A4Y3M245"/>
<name>A0A4Y3M245_9PROT</name>
<dbReference type="PROSITE" id="PS00397">
    <property type="entry name" value="RECOMBINASES_1"/>
    <property type="match status" value="1"/>
</dbReference>
<dbReference type="PANTHER" id="PTHR30461">
    <property type="entry name" value="DNA-INVERTASE FROM LAMBDOID PROPHAGE"/>
    <property type="match status" value="1"/>
</dbReference>
<dbReference type="InterPro" id="IPR006119">
    <property type="entry name" value="Resolv_N"/>
</dbReference>
<comment type="similarity">
    <text evidence="1">Belongs to the site-specific recombinase resolvase family.</text>
</comment>
<gene>
    <name evidence="8" type="primary">parA</name>
    <name evidence="8" type="ORF">GRO01_09480</name>
</gene>
<evidence type="ECO:0000313" key="9">
    <source>
        <dbReference type="Proteomes" id="UP000320772"/>
    </source>
</evidence>
<dbReference type="GO" id="GO:0000150">
    <property type="term" value="F:DNA strand exchange activity"/>
    <property type="evidence" value="ECO:0007669"/>
    <property type="project" value="InterPro"/>
</dbReference>
<accession>A0A4Y3M245</accession>
<dbReference type="InterPro" id="IPR006120">
    <property type="entry name" value="Resolvase_HTH_dom"/>
</dbReference>
<dbReference type="EMBL" id="BJLY01000002">
    <property type="protein sequence ID" value="GEB03372.1"/>
    <property type="molecule type" value="Genomic_DNA"/>
</dbReference>
<dbReference type="RefSeq" id="WP_062508869.1">
    <property type="nucleotide sequence ID" value="NZ_BAQZ01000037.1"/>
</dbReference>
<dbReference type="InterPro" id="IPR006118">
    <property type="entry name" value="Recombinase_CS"/>
</dbReference>
<dbReference type="InterPro" id="IPR050639">
    <property type="entry name" value="SSR_resolvase"/>
</dbReference>
<feature type="active site" description="O-(5'-phospho-DNA)-serine intermediate" evidence="5 6">
    <location>
        <position position="26"/>
    </location>
</feature>
<dbReference type="PANTHER" id="PTHR30461:SF26">
    <property type="entry name" value="RESOLVASE HOMOLOG YNEB"/>
    <property type="match status" value="1"/>
</dbReference>
<dbReference type="Gene3D" id="3.40.50.1390">
    <property type="entry name" value="Resolvase, N-terminal catalytic domain"/>
    <property type="match status" value="1"/>
</dbReference>
<evidence type="ECO:0000259" key="7">
    <source>
        <dbReference type="PROSITE" id="PS51736"/>
    </source>
</evidence>
<organism evidence="8 9">
    <name type="scientific">Gluconobacter roseus NBRC 3990</name>
    <dbReference type="NCBI Taxonomy" id="1307950"/>
    <lineage>
        <taxon>Bacteria</taxon>
        <taxon>Pseudomonadati</taxon>
        <taxon>Pseudomonadota</taxon>
        <taxon>Alphaproteobacteria</taxon>
        <taxon>Acetobacterales</taxon>
        <taxon>Acetobacteraceae</taxon>
        <taxon>Gluconobacter</taxon>
    </lineage>
</organism>
<proteinExistence type="inferred from homology"/>
<keyword evidence="3" id="KW-0238">DNA-binding</keyword>
<dbReference type="SUPFAM" id="SSF53041">
    <property type="entry name" value="Resolvase-like"/>
    <property type="match status" value="1"/>
</dbReference>
<evidence type="ECO:0000256" key="6">
    <source>
        <dbReference type="PROSITE-ProRule" id="PRU10137"/>
    </source>
</evidence>
<keyword evidence="9" id="KW-1185">Reference proteome</keyword>
<dbReference type="Proteomes" id="UP000320772">
    <property type="component" value="Unassembled WGS sequence"/>
</dbReference>
<dbReference type="GO" id="GO:0015074">
    <property type="term" value="P:DNA integration"/>
    <property type="evidence" value="ECO:0007669"/>
    <property type="project" value="UniProtKB-KW"/>
</dbReference>
<dbReference type="InterPro" id="IPR036388">
    <property type="entry name" value="WH-like_DNA-bd_sf"/>
</dbReference>
<dbReference type="Gene3D" id="1.10.10.10">
    <property type="entry name" value="Winged helix-like DNA-binding domain superfamily/Winged helix DNA-binding domain"/>
    <property type="match status" value="1"/>
</dbReference>
<evidence type="ECO:0000256" key="5">
    <source>
        <dbReference type="PIRSR" id="PIRSR606118-50"/>
    </source>
</evidence>
<protein>
    <submittedName>
        <fullName evidence="8">Resolvase</fullName>
    </submittedName>
</protein>
<comment type="caution">
    <text evidence="8">The sequence shown here is derived from an EMBL/GenBank/DDBJ whole genome shotgun (WGS) entry which is preliminary data.</text>
</comment>
<evidence type="ECO:0000256" key="3">
    <source>
        <dbReference type="ARBA" id="ARBA00023125"/>
    </source>
</evidence>
<dbReference type="Pfam" id="PF02796">
    <property type="entry name" value="HTH_7"/>
    <property type="match status" value="1"/>
</dbReference>
<dbReference type="SMART" id="SM00857">
    <property type="entry name" value="Resolvase"/>
    <property type="match status" value="1"/>
</dbReference>
<evidence type="ECO:0000256" key="2">
    <source>
        <dbReference type="ARBA" id="ARBA00022908"/>
    </source>
</evidence>
<keyword evidence="4" id="KW-0233">DNA recombination</keyword>
<evidence type="ECO:0000256" key="1">
    <source>
        <dbReference type="ARBA" id="ARBA00009913"/>
    </source>
</evidence>
<dbReference type="PROSITE" id="PS51736">
    <property type="entry name" value="RECOMBINASES_3"/>
    <property type="match status" value="1"/>
</dbReference>